<dbReference type="PANTHER" id="PTHR32089:SF112">
    <property type="entry name" value="LYSOZYME-LIKE PROTEIN-RELATED"/>
    <property type="match status" value="1"/>
</dbReference>
<evidence type="ECO:0000256" key="1">
    <source>
        <dbReference type="ARBA" id="ARBA00023224"/>
    </source>
</evidence>
<dbReference type="Proteomes" id="UP001230156">
    <property type="component" value="Unassembled WGS sequence"/>
</dbReference>
<evidence type="ECO:0000256" key="2">
    <source>
        <dbReference type="ARBA" id="ARBA00029447"/>
    </source>
</evidence>
<dbReference type="CDD" id="cd06225">
    <property type="entry name" value="HAMP"/>
    <property type="match status" value="1"/>
</dbReference>
<dbReference type="PANTHER" id="PTHR32089">
    <property type="entry name" value="METHYL-ACCEPTING CHEMOTAXIS PROTEIN MCPB"/>
    <property type="match status" value="1"/>
</dbReference>
<dbReference type="SMART" id="SM00304">
    <property type="entry name" value="HAMP"/>
    <property type="match status" value="1"/>
</dbReference>
<keyword evidence="1 3" id="KW-0807">Transducer</keyword>
<dbReference type="Gene3D" id="6.10.340.10">
    <property type="match status" value="1"/>
</dbReference>
<comment type="caution">
    <text evidence="7">The sequence shown here is derived from an EMBL/GenBank/DDBJ whole genome shotgun (WGS) entry which is preliminary data.</text>
</comment>
<keyword evidence="4" id="KW-0472">Membrane</keyword>
<organism evidence="7 8">
    <name type="scientific">Dongia sedimenti</name>
    <dbReference type="NCBI Taxonomy" id="3064282"/>
    <lineage>
        <taxon>Bacteria</taxon>
        <taxon>Pseudomonadati</taxon>
        <taxon>Pseudomonadota</taxon>
        <taxon>Alphaproteobacteria</taxon>
        <taxon>Rhodospirillales</taxon>
        <taxon>Dongiaceae</taxon>
        <taxon>Dongia</taxon>
    </lineage>
</organism>
<protein>
    <submittedName>
        <fullName evidence="7">Methyl-accepting chemotaxis protein</fullName>
    </submittedName>
</protein>
<evidence type="ECO:0000313" key="7">
    <source>
        <dbReference type="EMBL" id="MDQ7250067.1"/>
    </source>
</evidence>
<comment type="similarity">
    <text evidence="2">Belongs to the methyl-accepting chemotaxis (MCP) protein family.</text>
</comment>
<evidence type="ECO:0000259" key="6">
    <source>
        <dbReference type="PROSITE" id="PS50885"/>
    </source>
</evidence>
<keyword evidence="4" id="KW-1133">Transmembrane helix</keyword>
<dbReference type="Pfam" id="PF00672">
    <property type="entry name" value="HAMP"/>
    <property type="match status" value="1"/>
</dbReference>
<feature type="transmembrane region" description="Helical" evidence="4">
    <location>
        <begin position="12"/>
        <end position="31"/>
    </location>
</feature>
<dbReference type="RefSeq" id="WP_379958841.1">
    <property type="nucleotide sequence ID" value="NZ_JAUYVI010000006.1"/>
</dbReference>
<feature type="transmembrane region" description="Helical" evidence="4">
    <location>
        <begin position="189"/>
        <end position="210"/>
    </location>
</feature>
<dbReference type="PROSITE" id="PS50111">
    <property type="entry name" value="CHEMOTAXIS_TRANSDUC_2"/>
    <property type="match status" value="1"/>
</dbReference>
<proteinExistence type="inferred from homology"/>
<dbReference type="SUPFAM" id="SSF58104">
    <property type="entry name" value="Methyl-accepting chemotaxis protein (MCP) signaling domain"/>
    <property type="match status" value="1"/>
</dbReference>
<name>A0ABU0YQR5_9PROT</name>
<evidence type="ECO:0000256" key="3">
    <source>
        <dbReference type="PROSITE-ProRule" id="PRU00284"/>
    </source>
</evidence>
<dbReference type="Pfam" id="PF00015">
    <property type="entry name" value="MCPsignal"/>
    <property type="match status" value="1"/>
</dbReference>
<keyword evidence="8" id="KW-1185">Reference proteome</keyword>
<gene>
    <name evidence="7" type="ORF">Q8A70_20425</name>
</gene>
<dbReference type="EMBL" id="JAUYVI010000006">
    <property type="protein sequence ID" value="MDQ7250067.1"/>
    <property type="molecule type" value="Genomic_DNA"/>
</dbReference>
<sequence length="557" mass="58132">MKLTIAAKLTGGSITNITLILLLAGSALWTIDDMRGMQDEGATSYKNAVEVTEAAALGAEMYQIIADAEINRALDQTAKDWADKKAEAEQDLAAVAATAITEAEKAAMGEAKAAYGNMVAIFENEMLPKLKETADLTPEMRDLDGKIDEQAAALATGMRKIRDIEIATADESDAAFDARGAEGALHSMILSGLAVVLGLAIAFLLARAIVRPVKAMTATMGRLSRGDMSAEIPGTARRDEIGEMSQAVQIFKDSMVEAERLRTEQERQKTEAAAQRRVDMTRLADQFEQAVGGIVKTVASAATELRASAQSMSSTAEETNKQAQSVASASNEAATSVQTVASAAEELSSTVDEIARQISQSNDVASTAVRQAETTNSEVASLATAAQKIGDVVRLIEEIASQTNLLALNATIEAARAGEAGKGFAVVASEVKTLATQTGKATEEISGQIAAVQAATQNSVTAINGIGETIRTISTISGTIAAAVEEQTAATREIARNVQQAAQGTAEVTENIVSVSQAANDTGAAAGQVLSSAEELSHQAELLRGELSRFIEVVRAA</sequence>
<dbReference type="Gene3D" id="1.10.287.950">
    <property type="entry name" value="Methyl-accepting chemotaxis protein"/>
    <property type="match status" value="1"/>
</dbReference>
<dbReference type="SMART" id="SM00283">
    <property type="entry name" value="MA"/>
    <property type="match status" value="1"/>
</dbReference>
<keyword evidence="4" id="KW-0812">Transmembrane</keyword>
<feature type="domain" description="Methyl-accepting transducer" evidence="5">
    <location>
        <begin position="294"/>
        <end position="537"/>
    </location>
</feature>
<dbReference type="InterPro" id="IPR003660">
    <property type="entry name" value="HAMP_dom"/>
</dbReference>
<feature type="domain" description="HAMP" evidence="6">
    <location>
        <begin position="207"/>
        <end position="260"/>
    </location>
</feature>
<reference evidence="8" key="1">
    <citation type="submission" date="2023-08" db="EMBL/GenBank/DDBJ databases">
        <title>Rhodospirillaceae gen. nov., a novel taxon isolated from the Yangtze River Yuezi River estuary sludge.</title>
        <authorList>
            <person name="Ruan L."/>
        </authorList>
    </citation>
    <scope>NUCLEOTIDE SEQUENCE [LARGE SCALE GENOMIC DNA]</scope>
    <source>
        <strain evidence="8">R-7</strain>
    </source>
</reference>
<evidence type="ECO:0000313" key="8">
    <source>
        <dbReference type="Proteomes" id="UP001230156"/>
    </source>
</evidence>
<accession>A0ABU0YQR5</accession>
<evidence type="ECO:0000256" key="4">
    <source>
        <dbReference type="SAM" id="Phobius"/>
    </source>
</evidence>
<evidence type="ECO:0000259" key="5">
    <source>
        <dbReference type="PROSITE" id="PS50111"/>
    </source>
</evidence>
<dbReference type="PROSITE" id="PS50885">
    <property type="entry name" value="HAMP"/>
    <property type="match status" value="1"/>
</dbReference>
<dbReference type="InterPro" id="IPR004089">
    <property type="entry name" value="MCPsignal_dom"/>
</dbReference>